<accession>A0A9Q0IF78</accession>
<dbReference type="OrthoDB" id="8936585at2759"/>
<keyword evidence="4 8" id="KW-0863">Zinc-finger</keyword>
<feature type="transmembrane region" description="Helical" evidence="9">
    <location>
        <begin position="235"/>
        <end position="253"/>
    </location>
</feature>
<keyword evidence="9" id="KW-0472">Membrane</keyword>
<feature type="transmembrane region" description="Helical" evidence="9">
    <location>
        <begin position="259"/>
        <end position="279"/>
    </location>
</feature>
<dbReference type="InterPro" id="IPR013083">
    <property type="entry name" value="Znf_RING/FYVE/PHD"/>
</dbReference>
<dbReference type="PANTHER" id="PTHR46675">
    <property type="entry name" value="E3 UBIQUITIN-PROTEIN LIGASE RNF182"/>
    <property type="match status" value="1"/>
</dbReference>
<evidence type="ECO:0000256" key="2">
    <source>
        <dbReference type="ARBA" id="ARBA00014050"/>
    </source>
</evidence>
<dbReference type="InterPro" id="IPR017907">
    <property type="entry name" value="Znf_RING_CS"/>
</dbReference>
<dbReference type="Proteomes" id="UP001148018">
    <property type="component" value="Unassembled WGS sequence"/>
</dbReference>
<dbReference type="InterPro" id="IPR001841">
    <property type="entry name" value="Znf_RING"/>
</dbReference>
<evidence type="ECO:0000256" key="8">
    <source>
        <dbReference type="PROSITE-ProRule" id="PRU00175"/>
    </source>
</evidence>
<evidence type="ECO:0000256" key="9">
    <source>
        <dbReference type="SAM" id="Phobius"/>
    </source>
</evidence>
<dbReference type="PANTHER" id="PTHR46675:SF2">
    <property type="entry name" value="E3 UBIQUITIN-PROTEIN LIGASE RNF182"/>
    <property type="match status" value="1"/>
</dbReference>
<evidence type="ECO:0000313" key="12">
    <source>
        <dbReference type="Proteomes" id="UP001148018"/>
    </source>
</evidence>
<evidence type="ECO:0000256" key="4">
    <source>
        <dbReference type="ARBA" id="ARBA00022771"/>
    </source>
</evidence>
<dbReference type="GO" id="GO:0004842">
    <property type="term" value="F:ubiquitin-protein transferase activity"/>
    <property type="evidence" value="ECO:0007669"/>
    <property type="project" value="TreeGrafter"/>
</dbReference>
<evidence type="ECO:0000256" key="3">
    <source>
        <dbReference type="ARBA" id="ARBA00022723"/>
    </source>
</evidence>
<keyword evidence="3" id="KW-0479">Metal-binding</keyword>
<organism evidence="11 12">
    <name type="scientific">Muraenolepis orangiensis</name>
    <name type="common">Patagonian moray cod</name>
    <dbReference type="NCBI Taxonomy" id="630683"/>
    <lineage>
        <taxon>Eukaryota</taxon>
        <taxon>Metazoa</taxon>
        <taxon>Chordata</taxon>
        <taxon>Craniata</taxon>
        <taxon>Vertebrata</taxon>
        <taxon>Euteleostomi</taxon>
        <taxon>Actinopterygii</taxon>
        <taxon>Neopterygii</taxon>
        <taxon>Teleostei</taxon>
        <taxon>Neoteleostei</taxon>
        <taxon>Acanthomorphata</taxon>
        <taxon>Zeiogadaria</taxon>
        <taxon>Gadariae</taxon>
        <taxon>Gadiformes</taxon>
        <taxon>Muraenolepidoidei</taxon>
        <taxon>Muraenolepididae</taxon>
        <taxon>Muraenolepis</taxon>
    </lineage>
</organism>
<evidence type="ECO:0000313" key="11">
    <source>
        <dbReference type="EMBL" id="KAJ3594776.1"/>
    </source>
</evidence>
<evidence type="ECO:0000256" key="6">
    <source>
        <dbReference type="ARBA" id="ARBA00030086"/>
    </source>
</evidence>
<dbReference type="GO" id="GO:0005737">
    <property type="term" value="C:cytoplasm"/>
    <property type="evidence" value="ECO:0007669"/>
    <property type="project" value="TreeGrafter"/>
</dbReference>
<dbReference type="PROSITE" id="PS50089">
    <property type="entry name" value="ZF_RING_2"/>
    <property type="match status" value="1"/>
</dbReference>
<keyword evidence="5" id="KW-0862">Zinc</keyword>
<dbReference type="Gene3D" id="3.30.40.10">
    <property type="entry name" value="Zinc/RING finger domain, C3HC4 (zinc finger)"/>
    <property type="match status" value="1"/>
</dbReference>
<keyword evidence="9" id="KW-0812">Transmembrane</keyword>
<protein>
    <recommendedName>
        <fullName evidence="2">E3 ubiquitin-protein ligase RNF182</fullName>
    </recommendedName>
    <alternativeName>
        <fullName evidence="7">RING finger protein 182</fullName>
    </alternativeName>
    <alternativeName>
        <fullName evidence="6">RING-type E3 ubiquitin transferase RNF182</fullName>
    </alternativeName>
</protein>
<feature type="domain" description="RING-type" evidence="10">
    <location>
        <begin position="27"/>
        <end position="76"/>
    </location>
</feature>
<reference evidence="11" key="1">
    <citation type="submission" date="2022-07" db="EMBL/GenBank/DDBJ databases">
        <title>Chromosome-level genome of Muraenolepis orangiensis.</title>
        <authorList>
            <person name="Kim J."/>
        </authorList>
    </citation>
    <scope>NUCLEOTIDE SEQUENCE</scope>
    <source>
        <strain evidence="11">KU_S4_2022</strain>
        <tissue evidence="11">Muscle</tissue>
    </source>
</reference>
<comment type="caution">
    <text evidence="11">The sequence shown here is derived from an EMBL/GenBank/DDBJ whole genome shotgun (WGS) entry which is preliminary data.</text>
</comment>
<name>A0A9Q0IF78_9TELE</name>
<dbReference type="SUPFAM" id="SSF57850">
    <property type="entry name" value="RING/U-box"/>
    <property type="match status" value="1"/>
</dbReference>
<proteinExistence type="predicted"/>
<dbReference type="Pfam" id="PF14634">
    <property type="entry name" value="zf-RING_5"/>
    <property type="match status" value="1"/>
</dbReference>
<keyword evidence="12" id="KW-1185">Reference proteome</keyword>
<dbReference type="EMBL" id="JANIIK010000111">
    <property type="protein sequence ID" value="KAJ3594776.1"/>
    <property type="molecule type" value="Genomic_DNA"/>
</dbReference>
<comment type="subunit">
    <text evidence="1">Interacts with ATP6V0C.</text>
</comment>
<evidence type="ECO:0000259" key="10">
    <source>
        <dbReference type="PROSITE" id="PS50089"/>
    </source>
</evidence>
<dbReference type="GO" id="GO:0016567">
    <property type="term" value="P:protein ubiquitination"/>
    <property type="evidence" value="ECO:0007669"/>
    <property type="project" value="TreeGrafter"/>
</dbReference>
<sequence>MVQLQLMEEDGGGGGDLVEEEEEDLECKICYSPYSLSRRRPKLLLCRHRLCCRCLAKLLAPGETGPARAVVCPFCRYLTPLPPTALPLPASMPDDRGLLAALDGSRRVRRSRRRDLRDGSTELLLTPATLGSLLGSTSSAFSSSFPPPALRSYTSVRRSHNFVVITVTEPPPPPPPPPPYDLRPYRGLTSGAPGPPLQAALMYQSSSSLDSVAWPPRRCSVLGGAGLLWRGRSRALLGLLYFCSLPLGVYLLIRQRTTLGGLLVSLVPASITVVLLYGFCQCLCQELWDCVPP</sequence>
<evidence type="ECO:0000256" key="1">
    <source>
        <dbReference type="ARBA" id="ARBA00011482"/>
    </source>
</evidence>
<dbReference type="AlphaFoldDB" id="A0A9Q0IF78"/>
<gene>
    <name evidence="11" type="ORF">NHX12_004083</name>
</gene>
<dbReference type="SMART" id="SM00184">
    <property type="entry name" value="RING"/>
    <property type="match status" value="1"/>
</dbReference>
<keyword evidence="9" id="KW-1133">Transmembrane helix</keyword>
<dbReference type="PROSITE" id="PS00518">
    <property type="entry name" value="ZF_RING_1"/>
    <property type="match status" value="1"/>
</dbReference>
<evidence type="ECO:0000256" key="7">
    <source>
        <dbReference type="ARBA" id="ARBA00031239"/>
    </source>
</evidence>
<dbReference type="InterPro" id="IPR042285">
    <property type="entry name" value="RNF182"/>
</dbReference>
<dbReference type="GO" id="GO:0008270">
    <property type="term" value="F:zinc ion binding"/>
    <property type="evidence" value="ECO:0007669"/>
    <property type="project" value="UniProtKB-KW"/>
</dbReference>
<evidence type="ECO:0000256" key="5">
    <source>
        <dbReference type="ARBA" id="ARBA00022833"/>
    </source>
</evidence>